<feature type="transmembrane region" description="Helical" evidence="1">
    <location>
        <begin position="92"/>
        <end position="112"/>
    </location>
</feature>
<evidence type="ECO:0000313" key="3">
    <source>
        <dbReference type="Proteomes" id="UP000305836"/>
    </source>
</evidence>
<name>A0A4U3LLP6_9ACTN</name>
<keyword evidence="2" id="KW-0482">Metalloprotease</keyword>
<accession>A0A4U3LLP6</accession>
<sequence>MTAVPQEKAAQLDAIEESGWGQPYRFLQPHNVAFWVYVLGVGAGALTMLRVFGPGAQFYTPALAGGVVLFGLYLIPWLLLLRHHNRFTAQPAGLLATGFVWGGVAATFWIALPANAALLGIWAKVGGTDFAQDWGAGLTAPINEEFAKGIGLVLLIGLAPRLIRSAYDGFIIGAFIGLGFQVFEDILYVYNGATQQYGVDQLGSSLRVFIVRGAAGIVSHALFSAIFCAGLMWVLGRTRGERNVVRGVLTMLMAMFFHFAWDDMGGLSNGGAWAGILPFLIAAVELTALFYVLRHAAKHERTWIRELLTPELATGAVDPPLLDAVSGLRKDRKKYRKHLHSRRKANHRLEAASDLAQEIARANGEESPGVIHTRAELLRLHNKP</sequence>
<protein>
    <submittedName>
        <fullName evidence="2">PrsW family intramembrane metalloprotease</fullName>
    </submittedName>
</protein>
<dbReference type="GO" id="GO:0006508">
    <property type="term" value="P:proteolysis"/>
    <property type="evidence" value="ECO:0007669"/>
    <property type="project" value="UniProtKB-KW"/>
</dbReference>
<keyword evidence="2" id="KW-0378">Hydrolase</keyword>
<dbReference type="RefSeq" id="WP_137257538.1">
    <property type="nucleotide sequence ID" value="NZ_JBHSPQ010000003.1"/>
</dbReference>
<feature type="transmembrane region" description="Helical" evidence="1">
    <location>
        <begin position="32"/>
        <end position="52"/>
    </location>
</feature>
<comment type="caution">
    <text evidence="2">The sequence shown here is derived from an EMBL/GenBank/DDBJ whole genome shotgun (WGS) entry which is preliminary data.</text>
</comment>
<feature type="transmembrane region" description="Helical" evidence="1">
    <location>
        <begin position="58"/>
        <end position="80"/>
    </location>
</feature>
<feature type="transmembrane region" description="Helical" evidence="1">
    <location>
        <begin position="170"/>
        <end position="190"/>
    </location>
</feature>
<dbReference type="Pfam" id="PF13367">
    <property type="entry name" value="PrsW-protease"/>
    <property type="match status" value="1"/>
</dbReference>
<feature type="transmembrane region" description="Helical" evidence="1">
    <location>
        <begin position="243"/>
        <end position="261"/>
    </location>
</feature>
<dbReference type="Proteomes" id="UP000305836">
    <property type="component" value="Unassembled WGS sequence"/>
</dbReference>
<dbReference type="PANTHER" id="PTHR36844:SF1">
    <property type="entry name" value="PROTEASE PRSW"/>
    <property type="match status" value="1"/>
</dbReference>
<feature type="transmembrane region" description="Helical" evidence="1">
    <location>
        <begin position="146"/>
        <end position="163"/>
    </location>
</feature>
<dbReference type="EMBL" id="SZPZ01000004">
    <property type="protein sequence ID" value="TKK76675.1"/>
    <property type="molecule type" value="Genomic_DNA"/>
</dbReference>
<reference evidence="2 3" key="1">
    <citation type="submission" date="2019-04" db="EMBL/GenBank/DDBJ databases">
        <title>Kribbella sp. NEAU-THZ 27 nov., a novel actinomycete isolated from soil.</title>
        <authorList>
            <person name="Duan L."/>
        </authorList>
    </citation>
    <scope>NUCLEOTIDE SEQUENCE [LARGE SCALE GENOMIC DNA]</scope>
    <source>
        <strain evidence="3">NEAU-THZ27</strain>
    </source>
</reference>
<organism evidence="2 3">
    <name type="scientific">Kribbella jiaozuonensis</name>
    <dbReference type="NCBI Taxonomy" id="2575441"/>
    <lineage>
        <taxon>Bacteria</taxon>
        <taxon>Bacillati</taxon>
        <taxon>Actinomycetota</taxon>
        <taxon>Actinomycetes</taxon>
        <taxon>Propionibacteriales</taxon>
        <taxon>Kribbellaceae</taxon>
        <taxon>Kribbella</taxon>
    </lineage>
</organism>
<dbReference type="GO" id="GO:0008237">
    <property type="term" value="F:metallopeptidase activity"/>
    <property type="evidence" value="ECO:0007669"/>
    <property type="project" value="UniProtKB-KW"/>
</dbReference>
<keyword evidence="2" id="KW-0645">Protease</keyword>
<keyword evidence="1" id="KW-1133">Transmembrane helix</keyword>
<dbReference type="PANTHER" id="PTHR36844">
    <property type="entry name" value="PROTEASE PRSW"/>
    <property type="match status" value="1"/>
</dbReference>
<keyword evidence="3" id="KW-1185">Reference proteome</keyword>
<evidence type="ECO:0000256" key="1">
    <source>
        <dbReference type="SAM" id="Phobius"/>
    </source>
</evidence>
<gene>
    <name evidence="2" type="ORF">FDA38_30450</name>
</gene>
<keyword evidence="1" id="KW-0472">Membrane</keyword>
<evidence type="ECO:0000313" key="2">
    <source>
        <dbReference type="EMBL" id="TKK76675.1"/>
    </source>
</evidence>
<proteinExistence type="predicted"/>
<dbReference type="AlphaFoldDB" id="A0A4U3LLP6"/>
<feature type="transmembrane region" description="Helical" evidence="1">
    <location>
        <begin position="210"/>
        <end position="236"/>
    </location>
</feature>
<feature type="transmembrane region" description="Helical" evidence="1">
    <location>
        <begin position="273"/>
        <end position="293"/>
    </location>
</feature>
<keyword evidence="1" id="KW-0812">Transmembrane</keyword>
<dbReference type="InterPro" id="IPR026898">
    <property type="entry name" value="PrsW"/>
</dbReference>
<dbReference type="OrthoDB" id="9785431at2"/>